<dbReference type="EMBL" id="CM008051">
    <property type="protein sequence ID" value="PVH37124.1"/>
    <property type="molecule type" value="Genomic_DNA"/>
</dbReference>
<dbReference type="Proteomes" id="UP000243499">
    <property type="component" value="Chromosome 6"/>
</dbReference>
<proteinExistence type="predicted"/>
<dbReference type="AlphaFoldDB" id="A0A2T8IHG9"/>
<sequence>MLGSMGRDSSKCSLRMLDLACCSKLSRNFDSLSHHCFKACGGLASGRMWFNVAVCRASGVEARIDTLWQRVRHGLQEQMPS</sequence>
<evidence type="ECO:0000313" key="1">
    <source>
        <dbReference type="EMBL" id="PVH37124.1"/>
    </source>
</evidence>
<gene>
    <name evidence="1" type="ORF">PAHAL_6G251700</name>
</gene>
<protein>
    <submittedName>
        <fullName evidence="1">Uncharacterized protein</fullName>
    </submittedName>
</protein>
<organism evidence="1">
    <name type="scientific">Panicum hallii</name>
    <dbReference type="NCBI Taxonomy" id="206008"/>
    <lineage>
        <taxon>Eukaryota</taxon>
        <taxon>Viridiplantae</taxon>
        <taxon>Streptophyta</taxon>
        <taxon>Embryophyta</taxon>
        <taxon>Tracheophyta</taxon>
        <taxon>Spermatophyta</taxon>
        <taxon>Magnoliopsida</taxon>
        <taxon>Liliopsida</taxon>
        <taxon>Poales</taxon>
        <taxon>Poaceae</taxon>
        <taxon>PACMAD clade</taxon>
        <taxon>Panicoideae</taxon>
        <taxon>Panicodae</taxon>
        <taxon>Paniceae</taxon>
        <taxon>Panicinae</taxon>
        <taxon>Panicum</taxon>
        <taxon>Panicum sect. Panicum</taxon>
    </lineage>
</organism>
<reference evidence="1" key="1">
    <citation type="submission" date="2018-04" db="EMBL/GenBank/DDBJ databases">
        <title>WGS assembly of Panicum hallii.</title>
        <authorList>
            <person name="Lovell J."/>
            <person name="Jenkins J."/>
            <person name="Lowry D."/>
            <person name="Mamidi S."/>
            <person name="Sreedasyam A."/>
            <person name="Weng X."/>
            <person name="Barry K."/>
            <person name="Bonette J."/>
            <person name="Campitelli B."/>
            <person name="Daum C."/>
            <person name="Gordon S."/>
            <person name="Gould B."/>
            <person name="Lipzen A."/>
            <person name="Macqueen A."/>
            <person name="Palacio-Mejia J."/>
            <person name="Plott C."/>
            <person name="Shakirov E."/>
            <person name="Shu S."/>
            <person name="Yoshinaga Y."/>
            <person name="Zane M."/>
            <person name="Rokhsar D."/>
            <person name="Grimwood J."/>
            <person name="Schmutz J."/>
            <person name="Juenger T."/>
        </authorList>
    </citation>
    <scope>NUCLEOTIDE SEQUENCE [LARGE SCALE GENOMIC DNA]</scope>
    <source>
        <strain evidence="1">FIL2</strain>
    </source>
</reference>
<name>A0A2T8IHG9_9POAL</name>
<dbReference type="Gramene" id="PVH37124">
    <property type="protein sequence ID" value="PVH37124"/>
    <property type="gene ID" value="PAHAL_6G251700"/>
</dbReference>
<accession>A0A2T8IHG9</accession>